<sequence>MLVEDCGRRISSTPAFASVGVRLDQLPAEIIEHIAYFLARHDSVEARFRYAFLRGVLNLRLSCRTIAFKLDSFFKRSFETICIELSCKGLQRAVYIANASDLAFKVRCVRLSFNLVVPGEDEILENIAEFMSSDLTEYWWLILARKRTQAIERACSFISSFGLVYLSRAFSRFQNLSEIRLPLEDKQWEPLDQVDPVKALMDTILGITISALDIARRKIHILGFDDSFDIWLSLGASAIAWRNTLRKSRIFYGLTSLEISIDHSNRSHGPWGRHFHESFDSAHFPCLERLSLYADFCSRHGANFFNVPLYPCLRWPQTIRSLSIDGFCIQFQVGDPNSFRLPVRLDELSIRNCRFIYGDPLDYLTEYVTTSRLKKLYLSQIAIDFTRVSFEGFPYAKEGDVELYYAQRGEVADAAELVAEYVWIENNKYELEINSACDSMEEMLPKLRQYWKVQIGLSVESSSEFSFWWDPADVPDNPE</sequence>
<evidence type="ECO:0008006" key="3">
    <source>
        <dbReference type="Google" id="ProtNLM"/>
    </source>
</evidence>
<keyword evidence="2" id="KW-1185">Reference proteome</keyword>
<accession>A0A0D1YX09</accession>
<dbReference type="GeneID" id="27311763"/>
<reference evidence="1 2" key="1">
    <citation type="submission" date="2015-01" db="EMBL/GenBank/DDBJ databases">
        <title>The Genome Sequence of Ochroconis gallopava CBS43764.</title>
        <authorList>
            <consortium name="The Broad Institute Genomics Platform"/>
            <person name="Cuomo C."/>
            <person name="de Hoog S."/>
            <person name="Gorbushina A."/>
            <person name="Stielow B."/>
            <person name="Teixiera M."/>
            <person name="Abouelleil A."/>
            <person name="Chapman S.B."/>
            <person name="Priest M."/>
            <person name="Young S.K."/>
            <person name="Wortman J."/>
            <person name="Nusbaum C."/>
            <person name="Birren B."/>
        </authorList>
    </citation>
    <scope>NUCLEOTIDE SEQUENCE [LARGE SCALE GENOMIC DNA]</scope>
    <source>
        <strain evidence="1 2">CBS 43764</strain>
    </source>
</reference>
<dbReference type="EMBL" id="KN847538">
    <property type="protein sequence ID" value="KIW05257.1"/>
    <property type="molecule type" value="Genomic_DNA"/>
</dbReference>
<dbReference type="SUPFAM" id="SSF52047">
    <property type="entry name" value="RNI-like"/>
    <property type="match status" value="1"/>
</dbReference>
<proteinExistence type="predicted"/>
<dbReference type="InParanoid" id="A0A0D1YX09"/>
<dbReference type="AlphaFoldDB" id="A0A0D1YX09"/>
<gene>
    <name evidence="1" type="ORF">PV09_03790</name>
</gene>
<dbReference type="RefSeq" id="XP_016215126.1">
    <property type="nucleotide sequence ID" value="XM_016357037.1"/>
</dbReference>
<dbReference type="HOGENOM" id="CLU_570120_0_0_1"/>
<organism evidence="1 2">
    <name type="scientific">Verruconis gallopava</name>
    <dbReference type="NCBI Taxonomy" id="253628"/>
    <lineage>
        <taxon>Eukaryota</taxon>
        <taxon>Fungi</taxon>
        <taxon>Dikarya</taxon>
        <taxon>Ascomycota</taxon>
        <taxon>Pezizomycotina</taxon>
        <taxon>Dothideomycetes</taxon>
        <taxon>Pleosporomycetidae</taxon>
        <taxon>Venturiales</taxon>
        <taxon>Sympoventuriaceae</taxon>
        <taxon>Verruconis</taxon>
    </lineage>
</organism>
<dbReference type="VEuPathDB" id="FungiDB:PV09_03790"/>
<dbReference type="Proteomes" id="UP000053259">
    <property type="component" value="Unassembled WGS sequence"/>
</dbReference>
<protein>
    <recommendedName>
        <fullName evidence="3">F-box domain-containing protein</fullName>
    </recommendedName>
</protein>
<evidence type="ECO:0000313" key="1">
    <source>
        <dbReference type="EMBL" id="KIW05257.1"/>
    </source>
</evidence>
<evidence type="ECO:0000313" key="2">
    <source>
        <dbReference type="Proteomes" id="UP000053259"/>
    </source>
</evidence>
<name>A0A0D1YX09_9PEZI</name>